<dbReference type="PANTHER" id="PTHR16128">
    <property type="entry name" value="FAD/NAD(P)-BINDING OXIDOREDUCTASE FAMILY PROTEIN"/>
    <property type="match status" value="1"/>
</dbReference>
<evidence type="ECO:0000313" key="2">
    <source>
        <dbReference type="EMBL" id="GAX09530.1"/>
    </source>
</evidence>
<gene>
    <name evidence="2" type="ORF">FisN_16Lh223</name>
</gene>
<keyword evidence="3" id="KW-1185">Reference proteome</keyword>
<proteinExistence type="predicted"/>
<dbReference type="InParanoid" id="A0A1Z5J6C2"/>
<dbReference type="Pfam" id="PF13450">
    <property type="entry name" value="NAD_binding_8"/>
    <property type="match status" value="1"/>
</dbReference>
<dbReference type="EMBL" id="BDSP01000008">
    <property type="protein sequence ID" value="GAX09530.1"/>
    <property type="molecule type" value="Genomic_DNA"/>
</dbReference>
<evidence type="ECO:0000256" key="1">
    <source>
        <dbReference type="SAM" id="SignalP"/>
    </source>
</evidence>
<feature type="chain" id="PRO_5013255635" description="Amine oxidase domain-containing protein" evidence="1">
    <location>
        <begin position="21"/>
        <end position="458"/>
    </location>
</feature>
<protein>
    <recommendedName>
        <fullName evidence="4">Amine oxidase domain-containing protein</fullName>
    </recommendedName>
</protein>
<reference evidence="2 3" key="1">
    <citation type="journal article" date="2015" name="Plant Cell">
        <title>Oil accumulation by the oleaginous diatom Fistulifera solaris as revealed by the genome and transcriptome.</title>
        <authorList>
            <person name="Tanaka T."/>
            <person name="Maeda Y."/>
            <person name="Veluchamy A."/>
            <person name="Tanaka M."/>
            <person name="Abida H."/>
            <person name="Marechal E."/>
            <person name="Bowler C."/>
            <person name="Muto M."/>
            <person name="Sunaga Y."/>
            <person name="Tanaka M."/>
            <person name="Yoshino T."/>
            <person name="Taniguchi T."/>
            <person name="Fukuda Y."/>
            <person name="Nemoto M."/>
            <person name="Matsumoto M."/>
            <person name="Wong P.S."/>
            <person name="Aburatani S."/>
            <person name="Fujibuchi W."/>
        </authorList>
    </citation>
    <scope>NUCLEOTIDE SEQUENCE [LARGE SCALE GENOMIC DNA]</scope>
    <source>
        <strain evidence="2 3">JPCC DA0580</strain>
    </source>
</reference>
<feature type="signal peptide" evidence="1">
    <location>
        <begin position="1"/>
        <end position="20"/>
    </location>
</feature>
<dbReference type="SUPFAM" id="SSF51905">
    <property type="entry name" value="FAD/NAD(P)-binding domain"/>
    <property type="match status" value="1"/>
</dbReference>
<dbReference type="PANTHER" id="PTHR16128:SF5">
    <property type="entry name" value="FAD_NAD(P)-BINDING OXIDOREDUCTASE FAMILY PROTEIN"/>
    <property type="match status" value="1"/>
</dbReference>
<keyword evidence="1" id="KW-0732">Signal</keyword>
<organism evidence="2 3">
    <name type="scientific">Fistulifera solaris</name>
    <name type="common">Oleaginous diatom</name>
    <dbReference type="NCBI Taxonomy" id="1519565"/>
    <lineage>
        <taxon>Eukaryota</taxon>
        <taxon>Sar</taxon>
        <taxon>Stramenopiles</taxon>
        <taxon>Ochrophyta</taxon>
        <taxon>Bacillariophyta</taxon>
        <taxon>Bacillariophyceae</taxon>
        <taxon>Bacillariophycidae</taxon>
        <taxon>Naviculales</taxon>
        <taxon>Naviculaceae</taxon>
        <taxon>Fistulifera</taxon>
    </lineage>
</organism>
<accession>A0A1Z5J6C2</accession>
<dbReference type="Gene3D" id="3.50.50.60">
    <property type="entry name" value="FAD/NAD(P)-binding domain"/>
    <property type="match status" value="1"/>
</dbReference>
<dbReference type="InterPro" id="IPR036188">
    <property type="entry name" value="FAD/NAD-bd_sf"/>
</dbReference>
<dbReference type="Proteomes" id="UP000198406">
    <property type="component" value="Unassembled WGS sequence"/>
</dbReference>
<dbReference type="AlphaFoldDB" id="A0A1Z5J6C2"/>
<evidence type="ECO:0008006" key="4">
    <source>
        <dbReference type="Google" id="ProtNLM"/>
    </source>
</evidence>
<dbReference type="OrthoDB" id="2161133at2759"/>
<dbReference type="Gene3D" id="3.90.660.10">
    <property type="match status" value="1"/>
</dbReference>
<comment type="caution">
    <text evidence="2">The sequence shown here is derived from an EMBL/GenBank/DDBJ whole genome shotgun (WGS) entry which is preliminary data.</text>
</comment>
<name>A0A1Z5J6C2_FISSO</name>
<evidence type="ECO:0000313" key="3">
    <source>
        <dbReference type="Proteomes" id="UP000198406"/>
    </source>
</evidence>
<sequence length="458" mass="50558">MRHRHASLIVMLFGYRHARALVSDSSRMAAKIAIVGGGISGSCAAAALASEAEVTVFDQGRRGPGGRASHRSVRASDKQIIEDDVSLSHNTKSTYEFDHGCQFFRADSEEMKRIVSQWRERVWVAPWEGSFGFLPAGKSDAFDFFGIASESSPVYIALGGMHQLPRRLLQSSRAAVEKGTRVCQIKRKDNQWELFGATGNQAYHDTNEATTDLASLGVYDAVVLTDISSASGDWHRASAGIPDELFQHLPKKVRMPLFSCMIAFEKVCRVCLCSSLSMTPLTGCLLHEAYSPFDSTRCLWFSSDGPECWTLISTPSYALQEITQDRETGAFKPQQNDYLNTVPGPTLFNAFLQTVQSFLTEQPNVVYMQAQRWGSGLPVAEELCDDIHHVAGDRFAAKLNKPLVHEVTDSGRDFVADDDLRLYYAGDFCSNRCPGFEAAALSGFHVAAHIKDKFVEKG</sequence>